<organism evidence="2 3">
    <name type="scientific">Hungatella hathewayi WAL-18680</name>
    <dbReference type="NCBI Taxonomy" id="742737"/>
    <lineage>
        <taxon>Bacteria</taxon>
        <taxon>Bacillati</taxon>
        <taxon>Bacillota</taxon>
        <taxon>Clostridia</taxon>
        <taxon>Lachnospirales</taxon>
        <taxon>Lachnospiraceae</taxon>
        <taxon>Hungatella</taxon>
    </lineage>
</organism>
<sequence>MRRFRRKPWRNYSRASVYSLSRYIRYVCCVILVWEMAFFARESLGAGGGLCRMSSILETETAAAEEDVKKAPDRTYGIRFRLEDGEIDVYRKEKLKSTN</sequence>
<protein>
    <submittedName>
        <fullName evidence="2">Uncharacterized protein</fullName>
    </submittedName>
</protein>
<evidence type="ECO:0000313" key="2">
    <source>
        <dbReference type="EMBL" id="EHI59925.1"/>
    </source>
</evidence>
<reference evidence="2 3" key="1">
    <citation type="submission" date="2011-08" db="EMBL/GenBank/DDBJ databases">
        <title>The Genome Sequence of Clostridium hathewayi WAL-18680.</title>
        <authorList>
            <consortium name="The Broad Institute Genome Sequencing Platform"/>
            <person name="Earl A."/>
            <person name="Ward D."/>
            <person name="Feldgarden M."/>
            <person name="Gevers D."/>
            <person name="Finegold S.M."/>
            <person name="Summanen P.H."/>
            <person name="Molitoris D.R."/>
            <person name="Song M."/>
            <person name="Daigneault M."/>
            <person name="Allen-Vercoe E."/>
            <person name="Young S.K."/>
            <person name="Zeng Q."/>
            <person name="Gargeya S."/>
            <person name="Fitzgerald M."/>
            <person name="Haas B."/>
            <person name="Abouelleil A."/>
            <person name="Alvarado L."/>
            <person name="Arachchi H.M."/>
            <person name="Berlin A."/>
            <person name="Brown A."/>
            <person name="Chapman S.B."/>
            <person name="Chen Z."/>
            <person name="Dunbar C."/>
            <person name="Freedman E."/>
            <person name="Gearin G."/>
            <person name="Gellesch M."/>
            <person name="Goldberg J."/>
            <person name="Griggs A."/>
            <person name="Gujja S."/>
            <person name="Heiman D."/>
            <person name="Howarth C."/>
            <person name="Larson L."/>
            <person name="Lui A."/>
            <person name="MacDonald P.J.P."/>
            <person name="Montmayeur A."/>
            <person name="Murphy C."/>
            <person name="Neiman D."/>
            <person name="Pearson M."/>
            <person name="Priest M."/>
            <person name="Roberts A."/>
            <person name="Saif S."/>
            <person name="Shea T."/>
            <person name="Shenoy N."/>
            <person name="Sisk P."/>
            <person name="Stolte C."/>
            <person name="Sykes S."/>
            <person name="Wortman J."/>
            <person name="Nusbaum C."/>
            <person name="Birren B."/>
        </authorList>
    </citation>
    <scope>NUCLEOTIDE SEQUENCE [LARGE SCALE GENOMIC DNA]</scope>
    <source>
        <strain evidence="2 3">WAL-18680</strain>
    </source>
</reference>
<keyword evidence="1" id="KW-0472">Membrane</keyword>
<accession>G5IEZ6</accession>
<keyword evidence="1" id="KW-0812">Transmembrane</keyword>
<dbReference type="Proteomes" id="UP000005384">
    <property type="component" value="Unassembled WGS sequence"/>
</dbReference>
<keyword evidence="1" id="KW-1133">Transmembrane helix</keyword>
<dbReference type="RefSeq" id="WP_006780053.1">
    <property type="nucleotide sequence ID" value="NZ_CP040506.1"/>
</dbReference>
<dbReference type="AlphaFoldDB" id="G5IEZ6"/>
<dbReference type="HOGENOM" id="CLU_2316471_0_0_9"/>
<dbReference type="PATRIC" id="fig|742737.3.peg.2094"/>
<comment type="caution">
    <text evidence="2">The sequence shown here is derived from an EMBL/GenBank/DDBJ whole genome shotgun (WGS) entry which is preliminary data.</text>
</comment>
<feature type="transmembrane region" description="Helical" evidence="1">
    <location>
        <begin position="23"/>
        <end position="40"/>
    </location>
</feature>
<name>G5IEZ6_9FIRM</name>
<evidence type="ECO:0000256" key="1">
    <source>
        <dbReference type="SAM" id="Phobius"/>
    </source>
</evidence>
<keyword evidence="3" id="KW-1185">Reference proteome</keyword>
<gene>
    <name evidence="2" type="ORF">HMPREF9473_02073</name>
</gene>
<dbReference type="EMBL" id="ADLN01000041">
    <property type="protein sequence ID" value="EHI59925.1"/>
    <property type="molecule type" value="Genomic_DNA"/>
</dbReference>
<evidence type="ECO:0000313" key="3">
    <source>
        <dbReference type="Proteomes" id="UP000005384"/>
    </source>
</evidence>
<proteinExistence type="predicted"/>